<evidence type="ECO:0000256" key="4">
    <source>
        <dbReference type="ARBA" id="ARBA00022989"/>
    </source>
</evidence>
<sequence length="267" mass="30026">MKQITDIDLIDLILGFSIMIIPVLLLLYYKIKLVKSILLAIVRMSLQLSLVAVYLEWIFEQNNAWINSLWVFVMIVVGASASIKRIGLNWRFFILPMFLSSFISVLIIDTFFLGFVIRLDYVFDARYFIPITGMIIGNSLNHNIVGLTAYFKGLSEKSDLYFFLLTNASDSKMALRPYISESVKRGLNPMIAMMTVMGLISLPGMMTGQILGGSSPTVAIKYQIMIMLAIFTGCTINLFLGILLSNRFVFDGYGRLKEGIFKGGNSQ</sequence>
<evidence type="ECO:0000256" key="2">
    <source>
        <dbReference type="ARBA" id="ARBA00005268"/>
    </source>
</evidence>
<comment type="subcellular location">
    <subcellularLocation>
        <location evidence="1">Membrane</location>
        <topology evidence="1">Multi-pass membrane protein</topology>
    </subcellularLocation>
</comment>
<dbReference type="AlphaFoldDB" id="A0AAE3ME44"/>
<dbReference type="RefSeq" id="WP_301199289.1">
    <property type="nucleotide sequence ID" value="NZ_JAPDPI010000017.1"/>
</dbReference>
<keyword evidence="5 6" id="KW-0472">Membrane</keyword>
<feature type="transmembrane region" description="Helical" evidence="6">
    <location>
        <begin position="12"/>
        <end position="29"/>
    </location>
</feature>
<feature type="transmembrane region" description="Helical" evidence="6">
    <location>
        <begin position="92"/>
        <end position="115"/>
    </location>
</feature>
<evidence type="ECO:0000313" key="7">
    <source>
        <dbReference type="EMBL" id="MCW3805917.1"/>
    </source>
</evidence>
<dbReference type="InterPro" id="IPR005226">
    <property type="entry name" value="UPF0014_fam"/>
</dbReference>
<evidence type="ECO:0000256" key="1">
    <source>
        <dbReference type="ARBA" id="ARBA00004141"/>
    </source>
</evidence>
<comment type="similarity">
    <text evidence="2">Belongs to the UPF0014 family.</text>
</comment>
<proteinExistence type="inferred from homology"/>
<evidence type="ECO:0000313" key="8">
    <source>
        <dbReference type="Proteomes" id="UP001207408"/>
    </source>
</evidence>
<name>A0AAE3ME44_9BACT</name>
<comment type="caution">
    <text evidence="7">The sequence shown here is derived from an EMBL/GenBank/DDBJ whole genome shotgun (WGS) entry which is preliminary data.</text>
</comment>
<organism evidence="7 8">
    <name type="scientific">Plebeiibacterium marinum</name>
    <dbReference type="NCBI Taxonomy" id="2992111"/>
    <lineage>
        <taxon>Bacteria</taxon>
        <taxon>Pseudomonadati</taxon>
        <taxon>Bacteroidota</taxon>
        <taxon>Bacteroidia</taxon>
        <taxon>Marinilabiliales</taxon>
        <taxon>Marinilabiliaceae</taxon>
        <taxon>Plebeiibacterium</taxon>
    </lineage>
</organism>
<feature type="transmembrane region" description="Helical" evidence="6">
    <location>
        <begin position="190"/>
        <end position="212"/>
    </location>
</feature>
<keyword evidence="3 6" id="KW-0812">Transmembrane</keyword>
<protein>
    <submittedName>
        <fullName evidence="7">ABC transporter permease</fullName>
    </submittedName>
</protein>
<keyword evidence="8" id="KW-1185">Reference proteome</keyword>
<gene>
    <name evidence="7" type="ORF">OM074_09770</name>
</gene>
<dbReference type="EMBL" id="JAPDPI010000017">
    <property type="protein sequence ID" value="MCW3805917.1"/>
    <property type="molecule type" value="Genomic_DNA"/>
</dbReference>
<evidence type="ECO:0000256" key="6">
    <source>
        <dbReference type="SAM" id="Phobius"/>
    </source>
</evidence>
<feature type="transmembrane region" description="Helical" evidence="6">
    <location>
        <begin position="127"/>
        <end position="151"/>
    </location>
</feature>
<dbReference type="PANTHER" id="PTHR30028">
    <property type="entry name" value="UPF0014 INNER MEMBRANE PROTEIN YBBM-RELATED"/>
    <property type="match status" value="1"/>
</dbReference>
<evidence type="ECO:0000256" key="5">
    <source>
        <dbReference type="ARBA" id="ARBA00023136"/>
    </source>
</evidence>
<evidence type="ECO:0000256" key="3">
    <source>
        <dbReference type="ARBA" id="ARBA00022692"/>
    </source>
</evidence>
<feature type="transmembrane region" description="Helical" evidence="6">
    <location>
        <begin position="65"/>
        <end position="83"/>
    </location>
</feature>
<keyword evidence="4 6" id="KW-1133">Transmembrane helix</keyword>
<dbReference type="Proteomes" id="UP001207408">
    <property type="component" value="Unassembled WGS sequence"/>
</dbReference>
<dbReference type="GO" id="GO:0005886">
    <property type="term" value="C:plasma membrane"/>
    <property type="evidence" value="ECO:0007669"/>
    <property type="project" value="TreeGrafter"/>
</dbReference>
<dbReference type="PANTHER" id="PTHR30028:SF0">
    <property type="entry name" value="PROTEIN ALUMINUM SENSITIVE 3"/>
    <property type="match status" value="1"/>
</dbReference>
<feature type="transmembrane region" description="Helical" evidence="6">
    <location>
        <begin position="36"/>
        <end position="59"/>
    </location>
</feature>
<reference evidence="7" key="1">
    <citation type="submission" date="2022-10" db="EMBL/GenBank/DDBJ databases">
        <authorList>
            <person name="Yu W.X."/>
        </authorList>
    </citation>
    <scope>NUCLEOTIDE SEQUENCE</scope>
    <source>
        <strain evidence="7">D04</strain>
    </source>
</reference>
<feature type="transmembrane region" description="Helical" evidence="6">
    <location>
        <begin position="224"/>
        <end position="245"/>
    </location>
</feature>
<accession>A0AAE3ME44</accession>
<dbReference type="Pfam" id="PF03649">
    <property type="entry name" value="UPF0014"/>
    <property type="match status" value="1"/>
</dbReference>